<accession>A0A9J6RD14</accession>
<dbReference type="SUPFAM" id="SSF58104">
    <property type="entry name" value="Methyl-accepting chemotaxis protein (MCP) signaling domain"/>
    <property type="match status" value="1"/>
</dbReference>
<organism evidence="11 12">
    <name type="scientific">Natronobacillus azotifigens</name>
    <dbReference type="NCBI Taxonomy" id="472978"/>
    <lineage>
        <taxon>Bacteria</taxon>
        <taxon>Bacillati</taxon>
        <taxon>Bacillota</taxon>
        <taxon>Bacilli</taxon>
        <taxon>Bacillales</taxon>
        <taxon>Bacillaceae</taxon>
        <taxon>Natronobacillus</taxon>
    </lineage>
</organism>
<evidence type="ECO:0000259" key="9">
    <source>
        <dbReference type="PROSITE" id="PS50111"/>
    </source>
</evidence>
<dbReference type="GO" id="GO:0005886">
    <property type="term" value="C:plasma membrane"/>
    <property type="evidence" value="ECO:0007669"/>
    <property type="project" value="UniProtKB-SubCell"/>
</dbReference>
<feature type="domain" description="HAMP" evidence="10">
    <location>
        <begin position="324"/>
        <end position="376"/>
    </location>
</feature>
<dbReference type="Gene3D" id="1.10.8.500">
    <property type="entry name" value="HAMP domain in histidine kinase"/>
    <property type="match status" value="1"/>
</dbReference>
<evidence type="ECO:0000256" key="8">
    <source>
        <dbReference type="SAM" id="Phobius"/>
    </source>
</evidence>
<keyword evidence="2" id="KW-1003">Cell membrane</keyword>
<dbReference type="Gene3D" id="1.10.287.950">
    <property type="entry name" value="Methyl-accepting chemotaxis protein"/>
    <property type="match status" value="1"/>
</dbReference>
<dbReference type="PANTHER" id="PTHR32089:SF112">
    <property type="entry name" value="LYSOZYME-LIKE PROTEIN-RELATED"/>
    <property type="match status" value="1"/>
</dbReference>
<dbReference type="Pfam" id="PF00015">
    <property type="entry name" value="MCPsignal"/>
    <property type="match status" value="1"/>
</dbReference>
<dbReference type="PROSITE" id="PS50111">
    <property type="entry name" value="CHEMOTAXIS_TRANSDUC_2"/>
    <property type="match status" value="1"/>
</dbReference>
<evidence type="ECO:0000256" key="7">
    <source>
        <dbReference type="SAM" id="Coils"/>
    </source>
</evidence>
<comment type="subcellular location">
    <subcellularLocation>
        <location evidence="1">Cell membrane</location>
    </subcellularLocation>
</comment>
<dbReference type="InterPro" id="IPR003660">
    <property type="entry name" value="HAMP_dom"/>
</dbReference>
<dbReference type="Proteomes" id="UP001084197">
    <property type="component" value="Unassembled WGS sequence"/>
</dbReference>
<evidence type="ECO:0000256" key="4">
    <source>
        <dbReference type="ARBA" id="ARBA00023224"/>
    </source>
</evidence>
<keyword evidence="4 6" id="KW-0807">Transducer</keyword>
<evidence type="ECO:0000313" key="11">
    <source>
        <dbReference type="EMBL" id="MCZ0703105.1"/>
    </source>
</evidence>
<feature type="transmembrane region" description="Helical" evidence="8">
    <location>
        <begin position="303"/>
        <end position="327"/>
    </location>
</feature>
<dbReference type="EMBL" id="JAPRAT010000012">
    <property type="protein sequence ID" value="MCZ0703105.1"/>
    <property type="molecule type" value="Genomic_DNA"/>
</dbReference>
<dbReference type="GO" id="GO:0007165">
    <property type="term" value="P:signal transduction"/>
    <property type="evidence" value="ECO:0007669"/>
    <property type="project" value="UniProtKB-KW"/>
</dbReference>
<keyword evidence="8" id="KW-1133">Transmembrane helix</keyword>
<evidence type="ECO:0000256" key="3">
    <source>
        <dbReference type="ARBA" id="ARBA00023136"/>
    </source>
</evidence>
<comment type="caution">
    <text evidence="11">The sequence shown here is derived from an EMBL/GenBank/DDBJ whole genome shotgun (WGS) entry which is preliminary data.</text>
</comment>
<gene>
    <name evidence="11" type="ORF">OWO01_07760</name>
</gene>
<feature type="domain" description="Methyl-accepting transducer" evidence="9">
    <location>
        <begin position="395"/>
        <end position="631"/>
    </location>
</feature>
<dbReference type="SMART" id="SM00283">
    <property type="entry name" value="MA"/>
    <property type="match status" value="1"/>
</dbReference>
<evidence type="ECO:0000256" key="6">
    <source>
        <dbReference type="PROSITE-ProRule" id="PRU00284"/>
    </source>
</evidence>
<dbReference type="SMART" id="SM00304">
    <property type="entry name" value="HAMP"/>
    <property type="match status" value="1"/>
</dbReference>
<dbReference type="Pfam" id="PF00672">
    <property type="entry name" value="HAMP"/>
    <property type="match status" value="1"/>
</dbReference>
<evidence type="ECO:0000259" key="10">
    <source>
        <dbReference type="PROSITE" id="PS50885"/>
    </source>
</evidence>
<dbReference type="PROSITE" id="PS50885">
    <property type="entry name" value="HAMP"/>
    <property type="match status" value="1"/>
</dbReference>
<sequence length="684" mass="76288">MKIGKRLKDGFSLLKRSNKKSAKKVRIKDKQSKKKMKLKSKLIISFILCSVIPSIIVASFVFLASRNAIEDKVTDLTEEVSVQLTHNINTMIDQTERLMYIPVGNQRFMSNIRRDDLTDNEKAALARSASDEFSSMIHLNTHIDNFFFVNNEGEIYGRNISSGFSFESFMEENILEQLEEKEYLWISNFSNDLDHIYIFQGVKNNFNRTVGAFVITVDRSFFNETFDLLGGADQKEVYIIDDLNRIVVSNLEQATGNEWIEDASLVETDEFLYSINETINDWNVIIKTNRDYLMSEINQVVNYVYVVVAIFIILSIIAGLIITLSVTKPINKIVLLMKKAEQGDLTVRSSYTYNNEVGALGLSFNTMLQKIKDILKESKNVSNFASDSADKLKTFSNESADITGQIALAIDEIASGSAEQVNHAEKSNTEMQELSNQIKEVEGNVINVSNATNKTKELSGQSINNIKLLTDKNEEMGSNISQVDESIIRLSNDILEIKEIMKLIKGISDQTSLLSLNASIEAARAGEAGKGFAVVAQEVRKLSEESSDSTMKIESVIDKILNQTDLSVNLVKKSMNLYGEQTDSIKKTKSSFEQIIVDTSSIIGEVVSIESAIKKITDAKDKVESSIGEMVEVSEVASSNTEEVTATTQEQAKAAETLGSLAEDLVKIISDLENKINSFILEED</sequence>
<keyword evidence="3 8" id="KW-0472">Membrane</keyword>
<dbReference type="AlphaFoldDB" id="A0A9J6RD14"/>
<feature type="coiled-coil region" evidence="7">
    <location>
        <begin position="424"/>
        <end position="451"/>
    </location>
</feature>
<evidence type="ECO:0000313" key="12">
    <source>
        <dbReference type="Proteomes" id="UP001084197"/>
    </source>
</evidence>
<dbReference type="PANTHER" id="PTHR32089">
    <property type="entry name" value="METHYL-ACCEPTING CHEMOTAXIS PROTEIN MCPB"/>
    <property type="match status" value="1"/>
</dbReference>
<reference evidence="11" key="1">
    <citation type="submission" date="2022-11" db="EMBL/GenBank/DDBJ databases">
        <title>WGS of Natronobacillus azotifigens 24KS-1, an anaerobic diazotrophic haloalkaliphile from soda-rich habitats.</title>
        <authorList>
            <person name="Sorokin D.Y."/>
            <person name="Merkel A.Y."/>
        </authorList>
    </citation>
    <scope>NUCLEOTIDE SEQUENCE</scope>
    <source>
        <strain evidence="11">24KS-1</strain>
    </source>
</reference>
<dbReference type="CDD" id="cd06225">
    <property type="entry name" value="HAMP"/>
    <property type="match status" value="1"/>
</dbReference>
<dbReference type="InterPro" id="IPR004089">
    <property type="entry name" value="MCPsignal_dom"/>
</dbReference>
<keyword evidence="12" id="KW-1185">Reference proteome</keyword>
<keyword evidence="8" id="KW-0812">Transmembrane</keyword>
<evidence type="ECO:0000256" key="1">
    <source>
        <dbReference type="ARBA" id="ARBA00004236"/>
    </source>
</evidence>
<comment type="similarity">
    <text evidence="5">Belongs to the methyl-accepting chemotaxis (MCP) protein family.</text>
</comment>
<evidence type="ECO:0000256" key="5">
    <source>
        <dbReference type="ARBA" id="ARBA00029447"/>
    </source>
</evidence>
<name>A0A9J6RD14_9BACI</name>
<proteinExistence type="inferred from homology"/>
<keyword evidence="7" id="KW-0175">Coiled coil</keyword>
<dbReference type="RefSeq" id="WP_268779874.1">
    <property type="nucleotide sequence ID" value="NZ_JAPRAT010000012.1"/>
</dbReference>
<evidence type="ECO:0000256" key="2">
    <source>
        <dbReference type="ARBA" id="ARBA00022475"/>
    </source>
</evidence>
<protein>
    <submittedName>
        <fullName evidence="11">Methyl-accepting chemotaxis protein</fullName>
    </submittedName>
</protein>